<feature type="active site" evidence="4">
    <location>
        <position position="200"/>
    </location>
</feature>
<keyword evidence="7" id="KW-1185">Reference proteome</keyword>
<dbReference type="InterPro" id="IPR014710">
    <property type="entry name" value="RmlC-like_jellyroll"/>
</dbReference>
<keyword evidence="6" id="KW-0413">Isomerase</keyword>
<dbReference type="InterPro" id="IPR051804">
    <property type="entry name" value="Carb_Metab_Reg_Kinase/Isom"/>
</dbReference>
<dbReference type="EMBL" id="JACHIF010000004">
    <property type="protein sequence ID" value="MBB5038305.1"/>
    <property type="molecule type" value="Genomic_DNA"/>
</dbReference>
<protein>
    <submittedName>
        <fullName evidence="6">Mannose-6-phosphate isomerase</fullName>
        <ecNumber evidence="6">5.3.1.8</ecNumber>
    </submittedName>
</protein>
<dbReference type="EC" id="5.3.1.8" evidence="6"/>
<dbReference type="Gene3D" id="2.60.120.10">
    <property type="entry name" value="Jelly Rolls"/>
    <property type="match status" value="1"/>
</dbReference>
<gene>
    <name evidence="6" type="ORF">HNQ64_002563</name>
</gene>
<organism evidence="6 7">
    <name type="scientific">Prosthecobacter dejongeii</name>
    <dbReference type="NCBI Taxonomy" id="48465"/>
    <lineage>
        <taxon>Bacteria</taxon>
        <taxon>Pseudomonadati</taxon>
        <taxon>Verrucomicrobiota</taxon>
        <taxon>Verrucomicrobiia</taxon>
        <taxon>Verrucomicrobiales</taxon>
        <taxon>Verrucomicrobiaceae</taxon>
        <taxon>Prosthecobacter</taxon>
    </lineage>
</organism>
<dbReference type="PIRSF" id="PIRSF036894">
    <property type="entry name" value="PMI_Firm_short"/>
    <property type="match status" value="1"/>
</dbReference>
<dbReference type="InterPro" id="IPR011051">
    <property type="entry name" value="RmlC_Cupin_sf"/>
</dbReference>
<evidence type="ECO:0000313" key="7">
    <source>
        <dbReference type="Proteomes" id="UP000534294"/>
    </source>
</evidence>
<evidence type="ECO:0000256" key="1">
    <source>
        <dbReference type="ARBA" id="ARBA00022723"/>
    </source>
</evidence>
<keyword evidence="2 3" id="KW-0862">Zinc</keyword>
<evidence type="ECO:0000313" key="6">
    <source>
        <dbReference type="EMBL" id="MBB5038305.1"/>
    </source>
</evidence>
<dbReference type="RefSeq" id="WP_184208977.1">
    <property type="nucleotide sequence ID" value="NZ_JACHIF010000004.1"/>
</dbReference>
<dbReference type="InterPro" id="IPR014628">
    <property type="entry name" value="Man6P_isomerase_Firm_short"/>
</dbReference>
<evidence type="ECO:0000259" key="5">
    <source>
        <dbReference type="Pfam" id="PF20511"/>
    </source>
</evidence>
<reference evidence="6 7" key="1">
    <citation type="submission" date="2020-08" db="EMBL/GenBank/DDBJ databases">
        <title>Genomic Encyclopedia of Type Strains, Phase IV (KMG-IV): sequencing the most valuable type-strain genomes for metagenomic binning, comparative biology and taxonomic classification.</title>
        <authorList>
            <person name="Goeker M."/>
        </authorList>
    </citation>
    <scope>NUCLEOTIDE SEQUENCE [LARGE SCALE GENOMIC DNA]</scope>
    <source>
        <strain evidence="6 7">DSM 12251</strain>
    </source>
</reference>
<dbReference type="PANTHER" id="PTHR42742">
    <property type="entry name" value="TRANSCRIPTIONAL REPRESSOR MPRA"/>
    <property type="match status" value="1"/>
</dbReference>
<comment type="cofactor">
    <cofactor evidence="3">
        <name>Zn(2+)</name>
        <dbReference type="ChEBI" id="CHEBI:29105"/>
    </cofactor>
    <text evidence="3">Binds 1 zinc ion per subunit.</text>
</comment>
<dbReference type="Pfam" id="PF20511">
    <property type="entry name" value="PMI_typeI_cat"/>
    <property type="match status" value="1"/>
</dbReference>
<feature type="binding site" evidence="3">
    <location>
        <position position="122"/>
    </location>
    <ligand>
        <name>Zn(2+)</name>
        <dbReference type="ChEBI" id="CHEBI:29105"/>
    </ligand>
</feature>
<dbReference type="GO" id="GO:0005975">
    <property type="term" value="P:carbohydrate metabolic process"/>
    <property type="evidence" value="ECO:0007669"/>
    <property type="project" value="InterPro"/>
</dbReference>
<accession>A0A7W7YLA2</accession>
<name>A0A7W7YLA2_9BACT</name>
<dbReference type="SUPFAM" id="SSF51182">
    <property type="entry name" value="RmlC-like cupins"/>
    <property type="match status" value="1"/>
</dbReference>
<feature type="binding site" evidence="3">
    <location>
        <position position="106"/>
    </location>
    <ligand>
        <name>Zn(2+)</name>
        <dbReference type="ChEBI" id="CHEBI:29105"/>
    </ligand>
</feature>
<proteinExistence type="predicted"/>
<evidence type="ECO:0000256" key="3">
    <source>
        <dbReference type="PIRSR" id="PIRSR036894-1"/>
    </source>
</evidence>
<keyword evidence="1 3" id="KW-0479">Metal-binding</keyword>
<dbReference type="GO" id="GO:0008270">
    <property type="term" value="F:zinc ion binding"/>
    <property type="evidence" value="ECO:0007669"/>
    <property type="project" value="InterPro"/>
</dbReference>
<evidence type="ECO:0000256" key="4">
    <source>
        <dbReference type="PIRSR" id="PIRSR036894-2"/>
    </source>
</evidence>
<dbReference type="PANTHER" id="PTHR42742:SF3">
    <property type="entry name" value="FRUCTOKINASE"/>
    <property type="match status" value="1"/>
</dbReference>
<feature type="binding site" evidence="3">
    <location>
        <position position="180"/>
    </location>
    <ligand>
        <name>Zn(2+)</name>
        <dbReference type="ChEBI" id="CHEBI:29105"/>
    </ligand>
</feature>
<sequence length="328" mass="36403">MTWNQPLRFVPIYQTRVWGGRNLESKFGRKLPDPALPYGESWEICDRPEAVSQVCEGEAAGLTLHDLWQKHRRAVFGEALADHSSERYPLLMKILDACEDLSIQVHPPAEVAQVLNGEAKTEMWFITHAAPGARLYAGLRAGATRVLFEKALEDGSVAEMLHHIQPQPGDSLHLPSGRVHAIGAGLVLFEIQQNSDTTYRVFDWNRKGLDGLPRTLHVEASLQSLNFQDFEPQIQPAAQVGVLVNCPFFEVKKVAYPCTSTVGQAGEHLTVVIIRGILTVQNCILRAGDFALIPACMKEKDRQIVAAEPQTEWLEVRIPRGSPDAASF</sequence>
<dbReference type="CDD" id="cd07010">
    <property type="entry name" value="cupin_PMI_type_I_N_bac"/>
    <property type="match status" value="1"/>
</dbReference>
<comment type="caution">
    <text evidence="6">The sequence shown here is derived from an EMBL/GenBank/DDBJ whole genome shotgun (WGS) entry which is preliminary data.</text>
</comment>
<dbReference type="GO" id="GO:0004476">
    <property type="term" value="F:mannose-6-phosphate isomerase activity"/>
    <property type="evidence" value="ECO:0007669"/>
    <property type="project" value="UniProtKB-EC"/>
</dbReference>
<evidence type="ECO:0000256" key="2">
    <source>
        <dbReference type="ARBA" id="ARBA00022833"/>
    </source>
</evidence>
<feature type="domain" description="Phosphomannose isomerase type I catalytic" evidence="5">
    <location>
        <begin position="10"/>
        <end position="118"/>
    </location>
</feature>
<dbReference type="AlphaFoldDB" id="A0A7W7YLA2"/>
<dbReference type="InterPro" id="IPR046457">
    <property type="entry name" value="PMI_typeI_cat"/>
</dbReference>
<dbReference type="Proteomes" id="UP000534294">
    <property type="component" value="Unassembled WGS sequence"/>
</dbReference>